<name>A0A9Q9HHZ3_LEICA</name>
<dbReference type="InterPro" id="IPR005119">
    <property type="entry name" value="LysR_subst-bd"/>
</dbReference>
<evidence type="ECO:0000256" key="3">
    <source>
        <dbReference type="ARBA" id="ARBA00023125"/>
    </source>
</evidence>
<dbReference type="Pfam" id="PF03466">
    <property type="entry name" value="LysR_substrate"/>
    <property type="match status" value="1"/>
</dbReference>
<reference evidence="6" key="1">
    <citation type="submission" date="2021-08" db="EMBL/GenBank/DDBJ databases">
        <authorList>
            <person name="Nwanade C."/>
            <person name="Wang M."/>
            <person name="Masoudi A."/>
            <person name="Yu Z."/>
            <person name="Liu J."/>
        </authorList>
    </citation>
    <scope>NUCLEOTIDE SEQUENCE</scope>
    <source>
        <strain evidence="6">S122</strain>
    </source>
</reference>
<keyword evidence="2" id="KW-0805">Transcription regulation</keyword>
<dbReference type="Proteomes" id="UP001058713">
    <property type="component" value="Chromosome"/>
</dbReference>
<dbReference type="InterPro" id="IPR000847">
    <property type="entry name" value="LysR_HTH_N"/>
</dbReference>
<dbReference type="SUPFAM" id="SSF46785">
    <property type="entry name" value="Winged helix' DNA-binding domain"/>
    <property type="match status" value="1"/>
</dbReference>
<dbReference type="InterPro" id="IPR036388">
    <property type="entry name" value="WH-like_DNA-bd_sf"/>
</dbReference>
<dbReference type="FunFam" id="1.10.10.10:FF:000001">
    <property type="entry name" value="LysR family transcriptional regulator"/>
    <property type="match status" value="1"/>
</dbReference>
<protein>
    <submittedName>
        <fullName evidence="6">LysR family transcriptional regulator</fullName>
    </submittedName>
</protein>
<evidence type="ECO:0000256" key="4">
    <source>
        <dbReference type="ARBA" id="ARBA00023163"/>
    </source>
</evidence>
<feature type="domain" description="HTH lysR-type" evidence="5">
    <location>
        <begin position="3"/>
        <end position="60"/>
    </location>
</feature>
<dbReference type="AlphaFoldDB" id="A0A9Q9HHZ3"/>
<dbReference type="PRINTS" id="PR00039">
    <property type="entry name" value="HTHLYSR"/>
</dbReference>
<accession>A0A9Q9HHZ3</accession>
<dbReference type="Gene3D" id="1.10.10.10">
    <property type="entry name" value="Winged helix-like DNA-binding domain superfamily/Winged helix DNA-binding domain"/>
    <property type="match status" value="1"/>
</dbReference>
<dbReference type="PANTHER" id="PTHR30346">
    <property type="entry name" value="TRANSCRIPTIONAL DUAL REGULATOR HCAR-RELATED"/>
    <property type="match status" value="1"/>
</dbReference>
<dbReference type="Pfam" id="PF00126">
    <property type="entry name" value="HTH_1"/>
    <property type="match status" value="1"/>
</dbReference>
<dbReference type="RefSeq" id="WP_259970238.1">
    <property type="nucleotide sequence ID" value="NZ_CP081070.1"/>
</dbReference>
<dbReference type="EMBL" id="CP081070">
    <property type="protein sequence ID" value="UWQ52350.1"/>
    <property type="molecule type" value="Genomic_DNA"/>
</dbReference>
<evidence type="ECO:0000256" key="2">
    <source>
        <dbReference type="ARBA" id="ARBA00023015"/>
    </source>
</evidence>
<evidence type="ECO:0000256" key="1">
    <source>
        <dbReference type="ARBA" id="ARBA00009437"/>
    </source>
</evidence>
<dbReference type="KEGG" id="lcae:K3721_09830"/>
<dbReference type="GO" id="GO:0032993">
    <property type="term" value="C:protein-DNA complex"/>
    <property type="evidence" value="ECO:0007669"/>
    <property type="project" value="TreeGrafter"/>
</dbReference>
<dbReference type="PROSITE" id="PS50931">
    <property type="entry name" value="HTH_LYSR"/>
    <property type="match status" value="1"/>
</dbReference>
<dbReference type="GO" id="GO:0003677">
    <property type="term" value="F:DNA binding"/>
    <property type="evidence" value="ECO:0007669"/>
    <property type="project" value="UniProtKB-KW"/>
</dbReference>
<dbReference type="Gene3D" id="3.40.190.10">
    <property type="entry name" value="Periplasmic binding protein-like II"/>
    <property type="match status" value="2"/>
</dbReference>
<proteinExistence type="inferred from homology"/>
<organism evidence="6 7">
    <name type="scientific">Leisingera caerulea</name>
    <name type="common">Phaeobacter caeruleus</name>
    <dbReference type="NCBI Taxonomy" id="506591"/>
    <lineage>
        <taxon>Bacteria</taxon>
        <taxon>Pseudomonadati</taxon>
        <taxon>Pseudomonadota</taxon>
        <taxon>Alphaproteobacteria</taxon>
        <taxon>Rhodobacterales</taxon>
        <taxon>Roseobacteraceae</taxon>
        <taxon>Leisingera</taxon>
    </lineage>
</organism>
<evidence type="ECO:0000313" key="6">
    <source>
        <dbReference type="EMBL" id="UWQ52350.1"/>
    </source>
</evidence>
<dbReference type="InterPro" id="IPR036390">
    <property type="entry name" value="WH_DNA-bd_sf"/>
</dbReference>
<dbReference type="CDD" id="cd08414">
    <property type="entry name" value="PBP2_LTTR_aromatics_like"/>
    <property type="match status" value="1"/>
</dbReference>
<evidence type="ECO:0000259" key="5">
    <source>
        <dbReference type="PROSITE" id="PS50931"/>
    </source>
</evidence>
<dbReference type="GO" id="GO:0003700">
    <property type="term" value="F:DNA-binding transcription factor activity"/>
    <property type="evidence" value="ECO:0007669"/>
    <property type="project" value="InterPro"/>
</dbReference>
<comment type="similarity">
    <text evidence="1">Belongs to the LysR transcriptional regulatory family.</text>
</comment>
<sequence>MNLTLRQFLVFKTIVESGGFRKAAEVLNTSQPALSKTIQSLEAELGFSLLDRSTQTVEMTKAGEAFYERLGELFDLVDQIASNARDVAEGQRGSLSITYTDFAILGQLPETIETFRRQQPRVKIGVRFYPSPRQIELVLNGQVDIAFIWHFMGHVPPVLNCQPISSEGLAVVLPDHHPLASRDTIDLVELRDETFLIGDTPWLPFTNLVRDLCIERGFVPKTGQVAYLRDEFFTFVLLGMGVLIYPENVVRARRAGLSAVRIRDVEKVVDISAVWLKEARNPALHRFLDLLPNEIAAS</sequence>
<keyword evidence="4" id="KW-0804">Transcription</keyword>
<gene>
    <name evidence="6" type="ORF">K3721_09830</name>
</gene>
<keyword evidence="3" id="KW-0238">DNA-binding</keyword>
<evidence type="ECO:0000313" key="7">
    <source>
        <dbReference type="Proteomes" id="UP001058713"/>
    </source>
</evidence>
<dbReference type="PANTHER" id="PTHR30346:SF28">
    <property type="entry name" value="HTH-TYPE TRANSCRIPTIONAL REGULATOR CYNR"/>
    <property type="match status" value="1"/>
</dbReference>
<dbReference type="SUPFAM" id="SSF53850">
    <property type="entry name" value="Periplasmic binding protein-like II"/>
    <property type="match status" value="1"/>
</dbReference>